<keyword evidence="2" id="KW-1185">Reference proteome</keyword>
<name>A0ABV0VU97_9TELE</name>
<evidence type="ECO:0000313" key="1">
    <source>
        <dbReference type="EMBL" id="MEQ2259837.1"/>
    </source>
</evidence>
<evidence type="ECO:0000313" key="2">
    <source>
        <dbReference type="Proteomes" id="UP001444071"/>
    </source>
</evidence>
<protein>
    <submittedName>
        <fullName evidence="1">Uncharacterized protein</fullName>
    </submittedName>
</protein>
<comment type="caution">
    <text evidence="1">The sequence shown here is derived from an EMBL/GenBank/DDBJ whole genome shotgun (WGS) entry which is preliminary data.</text>
</comment>
<gene>
    <name evidence="1" type="ORF">XENORESO_019719</name>
</gene>
<dbReference type="Proteomes" id="UP001444071">
    <property type="component" value="Unassembled WGS sequence"/>
</dbReference>
<dbReference type="EMBL" id="JAHRIM010007392">
    <property type="protein sequence ID" value="MEQ2259837.1"/>
    <property type="molecule type" value="Genomic_DNA"/>
</dbReference>
<accession>A0ABV0VU97</accession>
<organism evidence="1 2">
    <name type="scientific">Xenotaenia resolanae</name>
    <dbReference type="NCBI Taxonomy" id="208358"/>
    <lineage>
        <taxon>Eukaryota</taxon>
        <taxon>Metazoa</taxon>
        <taxon>Chordata</taxon>
        <taxon>Craniata</taxon>
        <taxon>Vertebrata</taxon>
        <taxon>Euteleostomi</taxon>
        <taxon>Actinopterygii</taxon>
        <taxon>Neopterygii</taxon>
        <taxon>Teleostei</taxon>
        <taxon>Neoteleostei</taxon>
        <taxon>Acanthomorphata</taxon>
        <taxon>Ovalentaria</taxon>
        <taxon>Atherinomorphae</taxon>
        <taxon>Cyprinodontiformes</taxon>
        <taxon>Goodeidae</taxon>
        <taxon>Xenotaenia</taxon>
    </lineage>
</organism>
<sequence>MFSSSGFTPLLTSFHRLVSKILFFRSKFMPIGEGRNVDQAVNRELRLLAQVSLRNKRRVRGLPLQQATQILRPQLRVAASTIKVENMVHLVQLCWACRPKQQSETSP</sequence>
<proteinExistence type="predicted"/>
<reference evidence="1 2" key="1">
    <citation type="submission" date="2021-06" db="EMBL/GenBank/DDBJ databases">
        <authorList>
            <person name="Palmer J.M."/>
        </authorList>
    </citation>
    <scope>NUCLEOTIDE SEQUENCE [LARGE SCALE GENOMIC DNA]</scope>
    <source>
        <strain evidence="1 2">XR_2019</strain>
        <tissue evidence="1">Muscle</tissue>
    </source>
</reference>